<reference evidence="2 3" key="1">
    <citation type="journal article" date="2015" name="Genome Announc.">
        <title>Draft Genome Sequences of Marine Isolates of Thalassomonas viridans and Thalassomonas actiniarum.</title>
        <authorList>
            <person name="Olonade I."/>
            <person name="van Zyl L.J."/>
            <person name="Trindade M."/>
        </authorList>
    </citation>
    <scope>NUCLEOTIDE SEQUENCE [LARGE SCALE GENOMIC DNA]</scope>
    <source>
        <strain evidence="2 3">A5K-106</strain>
    </source>
</reference>
<dbReference type="RefSeq" id="WP_152646571.1">
    <property type="nucleotide sequence ID" value="NZ_CP059736.1"/>
</dbReference>
<protein>
    <submittedName>
        <fullName evidence="2">Uncharacterized protein</fullName>
    </submittedName>
</protein>
<organism evidence="2 3">
    <name type="scientific">Thalassomonas actiniarum</name>
    <dbReference type="NCBI Taxonomy" id="485447"/>
    <lineage>
        <taxon>Bacteria</taxon>
        <taxon>Pseudomonadati</taxon>
        <taxon>Pseudomonadota</taxon>
        <taxon>Gammaproteobacteria</taxon>
        <taxon>Alteromonadales</taxon>
        <taxon>Colwelliaceae</taxon>
        <taxon>Thalassomonas</taxon>
    </lineage>
</organism>
<gene>
    <name evidence="2" type="ORF">SG35_029685</name>
</gene>
<evidence type="ECO:0000256" key="1">
    <source>
        <dbReference type="SAM" id="MobiDB-lite"/>
    </source>
</evidence>
<dbReference type="EMBL" id="CP059736">
    <property type="protein sequence ID" value="WDE02579.1"/>
    <property type="molecule type" value="Genomic_DNA"/>
</dbReference>
<evidence type="ECO:0000313" key="2">
    <source>
        <dbReference type="EMBL" id="WDE02579.1"/>
    </source>
</evidence>
<sequence length="184" mass="20038">MTPVREITTDKNTGVEDTGAENNSSESLFVESQKAKEFLQASGKLRENLQGEVYIEISSNEIKSLAVGDTFKLEIPALDMFYDIQVDHTREDQFGNQTIEAVLPDEEGKYSSIITVSERSIYGNITTPHGIYAIEGNGQYAWIAETAGLLDGVIQDQIGGGSTDSENHNHAPIDTGNGKRGSTH</sequence>
<evidence type="ECO:0000313" key="3">
    <source>
        <dbReference type="Proteomes" id="UP000032568"/>
    </source>
</evidence>
<feature type="region of interest" description="Disordered" evidence="1">
    <location>
        <begin position="160"/>
        <end position="184"/>
    </location>
</feature>
<proteinExistence type="predicted"/>
<accession>A0AAF0C778</accession>
<dbReference type="AlphaFoldDB" id="A0AAF0C778"/>
<keyword evidence="3" id="KW-1185">Reference proteome</keyword>
<dbReference type="Proteomes" id="UP000032568">
    <property type="component" value="Chromosome pTact"/>
</dbReference>
<reference evidence="2 3" key="2">
    <citation type="journal article" date="2022" name="Mar. Drugs">
        <title>Bioassay-Guided Fractionation Leads to the Detection of Cholic Acid Generated by the Rare Thalassomonas sp.</title>
        <authorList>
            <person name="Pheiffer F."/>
            <person name="Schneider Y.K."/>
            <person name="Hansen E.H."/>
            <person name="Andersen J.H."/>
            <person name="Isaksson J."/>
            <person name="Busche T."/>
            <person name="R C."/>
            <person name="Kalinowski J."/>
            <person name="Zyl L.V."/>
            <person name="Trindade M."/>
        </authorList>
    </citation>
    <scope>NUCLEOTIDE SEQUENCE [LARGE SCALE GENOMIC DNA]</scope>
    <source>
        <strain evidence="2 3">A5K-106</strain>
    </source>
</reference>
<feature type="region of interest" description="Disordered" evidence="1">
    <location>
        <begin position="1"/>
        <end position="27"/>
    </location>
</feature>
<dbReference type="KEGG" id="tact:SG35_029685"/>
<name>A0AAF0C778_9GAMM</name>